<evidence type="ECO:0000313" key="7">
    <source>
        <dbReference type="Proteomes" id="UP000029867"/>
    </source>
</evidence>
<dbReference type="PANTHER" id="PTHR13501:SF8">
    <property type="entry name" value="LARGE RIBOSOMAL SUBUNIT PROTEIN UL22M"/>
    <property type="match status" value="1"/>
</dbReference>
<reference evidence="7" key="1">
    <citation type="journal article" date="2014" name="Microb. Cell Fact.">
        <title>Exploiting Issatchenkia orientalis SD108 for succinic acid production.</title>
        <authorList>
            <person name="Xiao H."/>
            <person name="Shao Z."/>
            <person name="Jiang Y."/>
            <person name="Dole S."/>
            <person name="Zhao H."/>
        </authorList>
    </citation>
    <scope>NUCLEOTIDE SEQUENCE [LARGE SCALE GENOMIC DNA]</scope>
    <source>
        <strain evidence="7">SD108</strain>
    </source>
</reference>
<evidence type="ECO:0000256" key="1">
    <source>
        <dbReference type="ARBA" id="ARBA00009451"/>
    </source>
</evidence>
<evidence type="ECO:0000256" key="3">
    <source>
        <dbReference type="ARBA" id="ARBA00023274"/>
    </source>
</evidence>
<dbReference type="EMBL" id="NHMM01000009">
    <property type="protein sequence ID" value="OUT20082.1"/>
    <property type="molecule type" value="Genomic_DNA"/>
</dbReference>
<dbReference type="HOGENOM" id="CLU_081667_0_0_1"/>
<reference evidence="5" key="2">
    <citation type="submission" date="2014-08" db="EMBL/GenBank/DDBJ databases">
        <title>Exploiting Issatchenkia orientalis SD108 for Succinic Acid Production.</title>
        <authorList>
            <person name="Xiao H."/>
            <person name="Shao Z."/>
            <person name="Jiang Y."/>
            <person name="Dole S."/>
            <person name="Zhao H."/>
        </authorList>
    </citation>
    <scope>NUCLEOTIDE SEQUENCE [LARGE SCALE GENOMIC DNA]</scope>
    <source>
        <strain evidence="5">SD108</strain>
    </source>
</reference>
<dbReference type="SUPFAM" id="SSF54843">
    <property type="entry name" value="Ribosomal protein L22"/>
    <property type="match status" value="1"/>
</dbReference>
<dbReference type="EMBL" id="JQFK01000001">
    <property type="protein sequence ID" value="KGK40580.1"/>
    <property type="molecule type" value="Genomic_DNA"/>
</dbReference>
<evidence type="ECO:0000313" key="5">
    <source>
        <dbReference type="EMBL" id="KGK40580.1"/>
    </source>
</evidence>
<dbReference type="CDD" id="cd00336">
    <property type="entry name" value="Ribosomal_L22"/>
    <property type="match status" value="1"/>
</dbReference>
<dbReference type="InterPro" id="IPR001063">
    <property type="entry name" value="Ribosomal_uL22"/>
</dbReference>
<dbReference type="Pfam" id="PF00237">
    <property type="entry name" value="Ribosomal_L22"/>
    <property type="match status" value="1"/>
</dbReference>
<protein>
    <recommendedName>
        <fullName evidence="9">54S ribosomal protein L22, mitochondrial</fullName>
    </recommendedName>
</protein>
<keyword evidence="3 4" id="KW-0687">Ribonucleoprotein</keyword>
<dbReference type="Proteomes" id="UP000195871">
    <property type="component" value="Unassembled WGS sequence"/>
</dbReference>
<dbReference type="Proteomes" id="UP000029867">
    <property type="component" value="Unassembled WGS sequence"/>
</dbReference>
<dbReference type="VEuPathDB" id="FungiDB:C5L36_0A11670"/>
<reference evidence="6 8" key="3">
    <citation type="submission" date="2017-05" db="EMBL/GenBank/DDBJ databases">
        <title>The Genome Sequence of Candida krusei Ckrusei653.</title>
        <authorList>
            <person name="Cuomo C."/>
            <person name="Forche A."/>
            <person name="Young S."/>
            <person name="Abouelleil A."/>
            <person name="Cao P."/>
            <person name="Chapman S."/>
            <person name="Cusick C."/>
            <person name="Shea T."/>
            <person name="Nusbaum C."/>
            <person name="Birren B."/>
        </authorList>
    </citation>
    <scope>NUCLEOTIDE SEQUENCE [LARGE SCALE GENOMIC DNA]</scope>
    <source>
        <strain evidence="6 8">Ckrusei653</strain>
    </source>
</reference>
<name>A0A099P6M9_PICKU</name>
<evidence type="ECO:0000256" key="4">
    <source>
        <dbReference type="RuleBase" id="RU004005"/>
    </source>
</evidence>
<proteinExistence type="inferred from homology"/>
<evidence type="ECO:0008006" key="9">
    <source>
        <dbReference type="Google" id="ProtNLM"/>
    </source>
</evidence>
<comment type="similarity">
    <text evidence="1 4">Belongs to the universal ribosomal protein uL22 family.</text>
</comment>
<dbReference type="GO" id="GO:0003735">
    <property type="term" value="F:structural constituent of ribosome"/>
    <property type="evidence" value="ECO:0007669"/>
    <property type="project" value="EnsemblFungi"/>
</dbReference>
<evidence type="ECO:0000313" key="6">
    <source>
        <dbReference type="EMBL" id="OUT20082.1"/>
    </source>
</evidence>
<organism evidence="5 7">
    <name type="scientific">Pichia kudriavzevii</name>
    <name type="common">Yeast</name>
    <name type="synonym">Issatchenkia orientalis</name>
    <dbReference type="NCBI Taxonomy" id="4909"/>
    <lineage>
        <taxon>Eukaryota</taxon>
        <taxon>Fungi</taxon>
        <taxon>Dikarya</taxon>
        <taxon>Ascomycota</taxon>
        <taxon>Saccharomycotina</taxon>
        <taxon>Pichiomycetes</taxon>
        <taxon>Pichiales</taxon>
        <taxon>Pichiaceae</taxon>
        <taxon>Pichia</taxon>
    </lineage>
</organism>
<sequence length="298" mass="33878">MAPSYVFGFLRGASICMRSHPAIIRARMPAGLRTMATNKPVDSLFSDLTSSVDKKRAAGKETANNNVAVAEEGDSGVIQYVEPEKDSKLQEFLNPEPLISVDTLLTPLKKEIYLANVAKNGFFKNMDLVKLKDGNSYTLNLSQKEIEALEPSIYLRSWRIKGSIKKTNIVLRALKNLPLKKAITQLHFMEKKVARDLSEMLERGVEDAQKMNYDVDDLYVAESWVHTDGHWMKRVDCKGRGRAGVMTFKWVSVRFLLKTKQTQRRLKYLASQRANNKDVRTFVSKGKIRGNAPGFYRW</sequence>
<gene>
    <name evidence="6" type="ORF">CAS74_004820</name>
    <name evidence="5" type="ORF">JL09_g144</name>
</gene>
<dbReference type="eggNOG" id="KOG1711">
    <property type="taxonomic scope" value="Eukaryota"/>
</dbReference>
<dbReference type="InterPro" id="IPR047867">
    <property type="entry name" value="Ribosomal_uL22_bac/org-type"/>
</dbReference>
<comment type="caution">
    <text evidence="5">The sequence shown here is derived from an EMBL/GenBank/DDBJ whole genome shotgun (WGS) entry which is preliminary data.</text>
</comment>
<dbReference type="InterPro" id="IPR036394">
    <property type="entry name" value="Ribosomal_uL22_sf"/>
</dbReference>
<evidence type="ECO:0000256" key="2">
    <source>
        <dbReference type="ARBA" id="ARBA00022980"/>
    </source>
</evidence>
<evidence type="ECO:0000313" key="8">
    <source>
        <dbReference type="Proteomes" id="UP000195871"/>
    </source>
</evidence>
<keyword evidence="2 4" id="KW-0689">Ribosomal protein</keyword>
<dbReference type="PANTHER" id="PTHR13501">
    <property type="entry name" value="CHLOROPLAST 50S RIBOSOMAL PROTEIN L22-RELATED"/>
    <property type="match status" value="1"/>
</dbReference>
<dbReference type="GO" id="GO:0006412">
    <property type="term" value="P:translation"/>
    <property type="evidence" value="ECO:0007669"/>
    <property type="project" value="InterPro"/>
</dbReference>
<dbReference type="AlphaFoldDB" id="A0A099P6M9"/>
<dbReference type="GO" id="GO:0005762">
    <property type="term" value="C:mitochondrial large ribosomal subunit"/>
    <property type="evidence" value="ECO:0007669"/>
    <property type="project" value="EnsemblFungi"/>
</dbReference>
<dbReference type="Gene3D" id="3.90.470.10">
    <property type="entry name" value="Ribosomal protein L22/L17"/>
    <property type="match status" value="1"/>
</dbReference>
<accession>A0A099P6M9</accession>